<evidence type="ECO:0000313" key="2">
    <source>
        <dbReference type="Proteomes" id="UP000400924"/>
    </source>
</evidence>
<dbReference type="Proteomes" id="UP000400924">
    <property type="component" value="Unassembled WGS sequence"/>
</dbReference>
<name>A0A5N8XBS5_9ACTN</name>
<dbReference type="AlphaFoldDB" id="A0A5N8XBS5"/>
<dbReference type="EMBL" id="VJZC01000005">
    <property type="protein sequence ID" value="MPY55975.1"/>
    <property type="molecule type" value="Genomic_DNA"/>
</dbReference>
<proteinExistence type="predicted"/>
<keyword evidence="2" id="KW-1185">Reference proteome</keyword>
<reference evidence="1 2" key="1">
    <citation type="submission" date="2019-07" db="EMBL/GenBank/DDBJ databases">
        <title>New species of Amycolatopsis and Streptomyces.</title>
        <authorList>
            <person name="Duangmal K."/>
            <person name="Teo W.F.A."/>
            <person name="Lipun K."/>
        </authorList>
    </citation>
    <scope>NUCLEOTIDE SEQUENCE [LARGE SCALE GENOMIC DNA]</scope>
    <source>
        <strain evidence="1 2">NBRC 106415</strain>
    </source>
</reference>
<gene>
    <name evidence="1" type="ORF">FNH08_01850</name>
</gene>
<protein>
    <submittedName>
        <fullName evidence="1">Uncharacterized protein</fullName>
    </submittedName>
</protein>
<accession>A0A5N8XBS5</accession>
<comment type="caution">
    <text evidence="1">The sequence shown here is derived from an EMBL/GenBank/DDBJ whole genome shotgun (WGS) entry which is preliminary data.</text>
</comment>
<organism evidence="1 2">
    <name type="scientific">Streptomyces spongiae</name>
    <dbReference type="NCBI Taxonomy" id="565072"/>
    <lineage>
        <taxon>Bacteria</taxon>
        <taxon>Bacillati</taxon>
        <taxon>Actinomycetota</taxon>
        <taxon>Actinomycetes</taxon>
        <taxon>Kitasatosporales</taxon>
        <taxon>Streptomycetaceae</taxon>
        <taxon>Streptomyces</taxon>
    </lineage>
</organism>
<sequence length="219" mass="23247">MADLRQLGIWQFRRVRRCRCRCGGDGGGPAGCLGGLAGFQGDHVVAAGAQVDGGPQARQQVPVLLMAVQEQNPDQGLRSIDLAELPLGHGPERLVLGGERALRAGLVECLGAIQGAGLAQQHLQIVVQDQVLQTAAGEPGMAGDLAAAREDDQHVAGQVDSDLVVDESDRDGVGAHLHRDPAVAVDPRLKGHRSLERIHRQRQQVRRLPREVLADGADP</sequence>
<dbReference type="OrthoDB" id="9945578at2"/>
<evidence type="ECO:0000313" key="1">
    <source>
        <dbReference type="EMBL" id="MPY55975.1"/>
    </source>
</evidence>